<evidence type="ECO:0000313" key="1">
    <source>
        <dbReference type="EMBL" id="ABE53347.1"/>
    </source>
</evidence>
<dbReference type="OrthoDB" id="6982538at2"/>
<accession>Q12T79</accession>
<organism evidence="1 2">
    <name type="scientific">Shewanella denitrificans (strain OS217 / ATCC BAA-1090 / DSM 15013)</name>
    <dbReference type="NCBI Taxonomy" id="318161"/>
    <lineage>
        <taxon>Bacteria</taxon>
        <taxon>Pseudomonadati</taxon>
        <taxon>Pseudomonadota</taxon>
        <taxon>Gammaproteobacteria</taxon>
        <taxon>Alteromonadales</taxon>
        <taxon>Shewanellaceae</taxon>
        <taxon>Shewanella</taxon>
    </lineage>
</organism>
<name>Q12T79_SHEDO</name>
<dbReference type="HOGENOM" id="CLU_2156629_0_0_6"/>
<keyword evidence="2" id="KW-1185">Reference proteome</keyword>
<dbReference type="EMBL" id="CP000302">
    <property type="protein sequence ID" value="ABE53347.1"/>
    <property type="molecule type" value="Genomic_DNA"/>
</dbReference>
<dbReference type="STRING" id="318161.Sden_0050"/>
<sequence length="111" mass="12660">MTVNQIVFDAMKVAKAQHHHTAEQIAQYNNPQVEHLERVNFERVLQDSLNLDRQNINNLVVNHSELVSRDNISLDQLTAEALDASGKYKVLTEMLNRRFGMMSLAVSGQEK</sequence>
<proteinExistence type="predicted"/>
<protein>
    <submittedName>
        <fullName evidence="1">Uncharacterized protein</fullName>
    </submittedName>
</protein>
<dbReference type="Proteomes" id="UP000001982">
    <property type="component" value="Chromosome"/>
</dbReference>
<evidence type="ECO:0000313" key="2">
    <source>
        <dbReference type="Proteomes" id="UP000001982"/>
    </source>
</evidence>
<dbReference type="RefSeq" id="WP_011494516.1">
    <property type="nucleotide sequence ID" value="NC_007954.1"/>
</dbReference>
<reference evidence="1 2" key="1">
    <citation type="submission" date="2006-03" db="EMBL/GenBank/DDBJ databases">
        <title>Complete sequence of Shewanella denitrificans OS217.</title>
        <authorList>
            <consortium name="US DOE Joint Genome Institute"/>
            <person name="Copeland A."/>
            <person name="Lucas S."/>
            <person name="Lapidus A."/>
            <person name="Barry K."/>
            <person name="Detter J.C."/>
            <person name="Glavina del Rio T."/>
            <person name="Hammon N."/>
            <person name="Israni S."/>
            <person name="Dalin E."/>
            <person name="Tice H."/>
            <person name="Pitluck S."/>
            <person name="Brettin T."/>
            <person name="Bruce D."/>
            <person name="Han C."/>
            <person name="Tapia R."/>
            <person name="Gilna P."/>
            <person name="Kiss H."/>
            <person name="Schmutz J."/>
            <person name="Larimer F."/>
            <person name="Land M."/>
            <person name="Hauser L."/>
            <person name="Kyrpides N."/>
            <person name="Lykidis A."/>
            <person name="Richardson P."/>
        </authorList>
    </citation>
    <scope>NUCLEOTIDE SEQUENCE [LARGE SCALE GENOMIC DNA]</scope>
    <source>
        <strain evidence="2">OS217 / ATCC BAA-1090 / DSM 15013</strain>
    </source>
</reference>
<dbReference type="AlphaFoldDB" id="Q12T79"/>
<dbReference type="KEGG" id="sdn:Sden_0050"/>
<gene>
    <name evidence="1" type="ordered locus">Sden_0050</name>
</gene>